<dbReference type="Gene3D" id="2.60.40.10">
    <property type="entry name" value="Immunoglobulins"/>
    <property type="match status" value="4"/>
</dbReference>
<reference evidence="2" key="2">
    <citation type="submission" date="2020-09" db="EMBL/GenBank/DDBJ databases">
        <authorList>
            <person name="Sun Q."/>
            <person name="Zhou Y."/>
        </authorList>
    </citation>
    <scope>NUCLEOTIDE SEQUENCE</scope>
    <source>
        <strain evidence="2">CGMCC 1.12195</strain>
    </source>
</reference>
<dbReference type="EMBL" id="BMER01000001">
    <property type="protein sequence ID" value="GGG83418.1"/>
    <property type="molecule type" value="Genomic_DNA"/>
</dbReference>
<feature type="domain" description="Fibronectin type-III" evidence="1">
    <location>
        <begin position="579"/>
        <end position="670"/>
    </location>
</feature>
<accession>A0A917HMN1</accession>
<dbReference type="InterPro" id="IPR003961">
    <property type="entry name" value="FN3_dom"/>
</dbReference>
<name>A0A917HMN1_9SPHI</name>
<proteinExistence type="predicted"/>
<dbReference type="InterPro" id="IPR013783">
    <property type="entry name" value="Ig-like_fold"/>
</dbReference>
<dbReference type="Proteomes" id="UP000660862">
    <property type="component" value="Unassembled WGS sequence"/>
</dbReference>
<reference evidence="2" key="1">
    <citation type="journal article" date="2014" name="Int. J. Syst. Evol. Microbiol.">
        <title>Complete genome sequence of Corynebacterium casei LMG S-19264T (=DSM 44701T), isolated from a smear-ripened cheese.</title>
        <authorList>
            <consortium name="US DOE Joint Genome Institute (JGI-PGF)"/>
            <person name="Walter F."/>
            <person name="Albersmeier A."/>
            <person name="Kalinowski J."/>
            <person name="Ruckert C."/>
        </authorList>
    </citation>
    <scope>NUCLEOTIDE SEQUENCE</scope>
    <source>
        <strain evidence="2">CGMCC 1.12195</strain>
    </source>
</reference>
<keyword evidence="3" id="KW-1185">Reference proteome</keyword>
<feature type="domain" description="Fibronectin type-III" evidence="1">
    <location>
        <begin position="482"/>
        <end position="575"/>
    </location>
</feature>
<dbReference type="AlphaFoldDB" id="A0A917HMN1"/>
<gene>
    <name evidence="2" type="ORF">GCM10007415_15590</name>
</gene>
<dbReference type="PROSITE" id="PS50853">
    <property type="entry name" value="FN3"/>
    <property type="match status" value="2"/>
</dbReference>
<protein>
    <recommendedName>
        <fullName evidence="1">Fibronectin type-III domain-containing protein</fullName>
    </recommendedName>
</protein>
<evidence type="ECO:0000259" key="1">
    <source>
        <dbReference type="PROSITE" id="PS50853"/>
    </source>
</evidence>
<evidence type="ECO:0000313" key="2">
    <source>
        <dbReference type="EMBL" id="GGG83418.1"/>
    </source>
</evidence>
<organism evidence="2 3">
    <name type="scientific">Parapedobacter pyrenivorans</name>
    <dbReference type="NCBI Taxonomy" id="1305674"/>
    <lineage>
        <taxon>Bacteria</taxon>
        <taxon>Pseudomonadati</taxon>
        <taxon>Bacteroidota</taxon>
        <taxon>Sphingobacteriia</taxon>
        <taxon>Sphingobacteriales</taxon>
        <taxon>Sphingobacteriaceae</taxon>
        <taxon>Parapedobacter</taxon>
    </lineage>
</organism>
<dbReference type="SMART" id="SM00060">
    <property type="entry name" value="FN3"/>
    <property type="match status" value="2"/>
</dbReference>
<dbReference type="SUPFAM" id="SSF49265">
    <property type="entry name" value="Fibronectin type III"/>
    <property type="match status" value="1"/>
</dbReference>
<dbReference type="InterPro" id="IPR036116">
    <property type="entry name" value="FN3_sf"/>
</dbReference>
<evidence type="ECO:0000313" key="3">
    <source>
        <dbReference type="Proteomes" id="UP000660862"/>
    </source>
</evidence>
<comment type="caution">
    <text evidence="2">The sequence shown here is derived from an EMBL/GenBank/DDBJ whole genome shotgun (WGS) entry which is preliminary data.</text>
</comment>
<sequence length="670" mass="73895">MKCVVVKPVWMLLLTGLISILGGRAQQRKDSGPVYFTGTASGLYMEFNEVTVARMGLTVMRKGKADTDYIPVGKTTRPTSSADFHRRMSEAVDLFPGYSLPALELTDSLWQVWNGEDAASLLGARSPIIHLALGLGFLDTGVVTSQTYLYQFVSETDGAHFESERVIYERTLPLFSPMKSTVVDAGESRPHLEWQSDRANGAMQFDVWRRISGSSADFEKLLTPSGMVVNAKGDSLTYLVTDTTALSGVRYDYYLSGRDVFGNPGNPSDTVTLQVGGRRNIEAAFNVQTQAVDNGIRLYWEPLEQRYALQNIVILRSAVYDGGYETIATVPVTDTAYIDPDVLGGKNYYYQLLIQGEANFSQASPRVSGIYQGIVKLLPPQNLEGKDTHEGGRLSWYYADTTNLRGFYVYRTLSTTLPLEQVSGLLPPTAGLNTYIDSAQLAADGHAYYTVAAVSTTQSLSPPADIIEVLRTGKSEAVRLTAPSQLRPLWLTDTTVSITWLDLLARSDKVMAYRIYRKDAEEGEFEEKAWLETDMNEVVDTLSSGKQRWYTIRSVDASGALSAPSPVVAIASQYHRPLPPGNVRLVVSDDGIVVNWDTDGESSKIHSYRIYRALVNGGTETIAEVESTGEQLGYMDKAVKSGNRYYYYVSSIDEHGIESDVSEEVSITMP</sequence>